<feature type="transmembrane region" description="Helical" evidence="1">
    <location>
        <begin position="405"/>
        <end position="426"/>
    </location>
</feature>
<dbReference type="GO" id="GO:0006355">
    <property type="term" value="P:regulation of DNA-templated transcription"/>
    <property type="evidence" value="ECO:0007669"/>
    <property type="project" value="InterPro"/>
</dbReference>
<dbReference type="SUPFAM" id="SSF46894">
    <property type="entry name" value="C-terminal effector domain of the bipartite response regulators"/>
    <property type="match status" value="1"/>
</dbReference>
<name>A0A7H9DWE8_9FLAO</name>
<dbReference type="SUPFAM" id="SSF48452">
    <property type="entry name" value="TPR-like"/>
    <property type="match status" value="2"/>
</dbReference>
<dbReference type="GeneID" id="78403014"/>
<dbReference type="KEGG" id="efal:FH779_16120"/>
<gene>
    <name evidence="2" type="ORF">FH779_16120</name>
</gene>
<evidence type="ECO:0008006" key="4">
    <source>
        <dbReference type="Google" id="ProtNLM"/>
    </source>
</evidence>
<dbReference type="InterPro" id="IPR016032">
    <property type="entry name" value="Sig_transdc_resp-reg_C-effctor"/>
</dbReference>
<evidence type="ECO:0000313" key="3">
    <source>
        <dbReference type="Proteomes" id="UP000510643"/>
    </source>
</evidence>
<dbReference type="InterPro" id="IPR036388">
    <property type="entry name" value="WH-like_DNA-bd_sf"/>
</dbReference>
<evidence type="ECO:0000313" key="2">
    <source>
        <dbReference type="EMBL" id="QLL59514.1"/>
    </source>
</evidence>
<sequence>MNHKLQILKPFLSFFILFIGIFPVFAQNDIQKSINNIEKNTIDGKFNDAEEELNILLKRNNDNQLNKVIIYINFVNLYANKDDYDNALKYANLAKEIADKTVDKLDDSYTSYAFAKLYLLNSMYDKTIYYSNNALKSLTNYPNENILRSKIYLLMSMTHSRTGVFSEEYNNYITKALFYARKSKSLLELLSAYSATTLMYYHKYQKSNNPKDLEKIFQNAEINLSYINENNIDIVPIKAASITYNNLASLINTYPYRNLDKNERYNLAEKYVKIALDYSSKINNPDLKSTCYSTYAEISENNGNNKQAEEYYLKAYEIVKSVRNLRDISTINTIVKLISNFYEKNNEPTKALKFNKESLIYTQKAYEKAYENKRNVLEAFYNFERKNEEIKQLKEKNQIFSKQRILYLSLIGISIIGIVLMVYMFIYKQKLNKQKTNLLEAEKQETALTLKLELEEKARLTAERKLLDIQQEQLQKKALATSLQLNHKNSFISELKEKIKDDQNFNINKVLKDERLTDNNFNGLQTIVQDIHPNFFKKMNEISKNKLSAQDLNYAAYIYLNMDNQQISNLLKVENKTVRMTKYRLKQKIGLSKDVDLQKFIQSLEL</sequence>
<dbReference type="Gene3D" id="1.10.10.10">
    <property type="entry name" value="Winged helix-like DNA-binding domain superfamily/Winged helix DNA-binding domain"/>
    <property type="match status" value="1"/>
</dbReference>
<dbReference type="EMBL" id="CP040908">
    <property type="protein sequence ID" value="QLL59514.1"/>
    <property type="molecule type" value="Genomic_DNA"/>
</dbReference>
<dbReference type="AlphaFoldDB" id="A0A7H9DWE8"/>
<dbReference type="Gene3D" id="1.25.40.10">
    <property type="entry name" value="Tetratricopeptide repeat domain"/>
    <property type="match status" value="2"/>
</dbReference>
<dbReference type="RefSeq" id="WP_180905431.1">
    <property type="nucleotide sequence ID" value="NZ_CP040908.1"/>
</dbReference>
<keyword evidence="1" id="KW-0812">Transmembrane</keyword>
<protein>
    <recommendedName>
        <fullName evidence="4">Tetratricopeptide repeat protein</fullName>
    </recommendedName>
</protein>
<reference evidence="2 3" key="1">
    <citation type="submission" date="2019-06" db="EMBL/GenBank/DDBJ databases">
        <title>Emergence of pandrug resistant Empedobacter falsenii in China.</title>
        <authorList>
            <person name="Dong N."/>
            <person name="Chen S."/>
            <person name="Zhang R."/>
        </authorList>
    </citation>
    <scope>NUCLEOTIDE SEQUENCE [LARGE SCALE GENOMIC DNA]</scope>
    <source>
        <strain evidence="2 3">1681-1</strain>
    </source>
</reference>
<keyword evidence="3" id="KW-1185">Reference proteome</keyword>
<accession>A0A7H9DWE8</accession>
<dbReference type="Proteomes" id="UP000510643">
    <property type="component" value="Chromosome"/>
</dbReference>
<dbReference type="InterPro" id="IPR011990">
    <property type="entry name" value="TPR-like_helical_dom_sf"/>
</dbReference>
<proteinExistence type="predicted"/>
<organism evidence="2 3">
    <name type="scientific">Empedobacter falsenii</name>
    <dbReference type="NCBI Taxonomy" id="343874"/>
    <lineage>
        <taxon>Bacteria</taxon>
        <taxon>Pseudomonadati</taxon>
        <taxon>Bacteroidota</taxon>
        <taxon>Flavobacteriia</taxon>
        <taxon>Flavobacteriales</taxon>
        <taxon>Weeksellaceae</taxon>
        <taxon>Empedobacter</taxon>
    </lineage>
</organism>
<keyword evidence="1" id="KW-0472">Membrane</keyword>
<dbReference type="GO" id="GO:0003677">
    <property type="term" value="F:DNA binding"/>
    <property type="evidence" value="ECO:0007669"/>
    <property type="project" value="InterPro"/>
</dbReference>
<evidence type="ECO:0000256" key="1">
    <source>
        <dbReference type="SAM" id="Phobius"/>
    </source>
</evidence>
<keyword evidence="1" id="KW-1133">Transmembrane helix</keyword>